<dbReference type="AlphaFoldDB" id="A0A1Z5K4S8"/>
<evidence type="ECO:0000313" key="2">
    <source>
        <dbReference type="EMBL" id="GAX21182.1"/>
    </source>
</evidence>
<keyword evidence="3" id="KW-1185">Reference proteome</keyword>
<comment type="caution">
    <text evidence="2">The sequence shown here is derived from an EMBL/GenBank/DDBJ whole genome shotgun (WGS) entry which is preliminary data.</text>
</comment>
<organism evidence="2 3">
    <name type="scientific">Fistulifera solaris</name>
    <name type="common">Oleaginous diatom</name>
    <dbReference type="NCBI Taxonomy" id="1519565"/>
    <lineage>
        <taxon>Eukaryota</taxon>
        <taxon>Sar</taxon>
        <taxon>Stramenopiles</taxon>
        <taxon>Ochrophyta</taxon>
        <taxon>Bacillariophyta</taxon>
        <taxon>Bacillariophyceae</taxon>
        <taxon>Bacillariophycidae</taxon>
        <taxon>Naviculales</taxon>
        <taxon>Naviculaceae</taxon>
        <taxon>Fistulifera</taxon>
    </lineage>
</organism>
<protein>
    <submittedName>
        <fullName evidence="2">Uncharacterized protein</fullName>
    </submittedName>
</protein>
<dbReference type="InParanoid" id="A0A1Z5K4S8"/>
<dbReference type="EMBL" id="BDSP01000156">
    <property type="protein sequence ID" value="GAX21182.1"/>
    <property type="molecule type" value="Genomic_DNA"/>
</dbReference>
<proteinExistence type="predicted"/>
<sequence length="525" mass="58668">MTQTGRPSILRRTVQFHDLDPIASHDSSPLEPTEEFHDAAQDPPSAVLDGESTVLVNAARSSSTLAPHDIRRLLSRSLQNNSSRQVNTLMTYRVSLQHVSPVDSLLDRGANGGVAGCDVRVIHKDFPHRRVNIQGIDNHQMTDLELGTVGGVVRTQHGPVIAVFNQYALYGKGPTIHAYGQLEHFKNVVDDKSIHVGGRQCIATLDGYVIPLQVQQGLARLPICPFTDDEWRSLPHVIMTSFLDWDPSVLDHANDQDDWFDRVSDTLDLEDPRPLFDEFGDYHRGDSMDIEDRFVFAHVTLPPIFPALDEIIELRHEPYGNEPAAFQAIARHFEVYNNEFVAQGHVDDDDVTGPPVKALPVTPRTIQRQDPDLGRLRPYFGWISNDLIKKTLENTTQYARLPLPGSTLLKRAFKSSNQAHNVHRHSEAVACDIVYANTPAIDNGSKSAVIFVGYDTMVTNVYGIKTDSQFIRTLEDNIRERGAPTRLLSDRAQVLISNAVQDVLRTLGLGIWKLGYGTWNMEKGT</sequence>
<gene>
    <name evidence="2" type="ORF">FisN_14Hu395</name>
</gene>
<evidence type="ECO:0000313" key="3">
    <source>
        <dbReference type="Proteomes" id="UP000198406"/>
    </source>
</evidence>
<feature type="region of interest" description="Disordered" evidence="1">
    <location>
        <begin position="16"/>
        <end position="47"/>
    </location>
</feature>
<reference evidence="2 3" key="1">
    <citation type="journal article" date="2015" name="Plant Cell">
        <title>Oil accumulation by the oleaginous diatom Fistulifera solaris as revealed by the genome and transcriptome.</title>
        <authorList>
            <person name="Tanaka T."/>
            <person name="Maeda Y."/>
            <person name="Veluchamy A."/>
            <person name="Tanaka M."/>
            <person name="Abida H."/>
            <person name="Marechal E."/>
            <person name="Bowler C."/>
            <person name="Muto M."/>
            <person name="Sunaga Y."/>
            <person name="Tanaka M."/>
            <person name="Yoshino T."/>
            <person name="Taniguchi T."/>
            <person name="Fukuda Y."/>
            <person name="Nemoto M."/>
            <person name="Matsumoto M."/>
            <person name="Wong P.S."/>
            <person name="Aburatani S."/>
            <person name="Fujibuchi W."/>
        </authorList>
    </citation>
    <scope>NUCLEOTIDE SEQUENCE [LARGE SCALE GENOMIC DNA]</scope>
    <source>
        <strain evidence="2 3">JPCC DA0580</strain>
    </source>
</reference>
<dbReference type="Proteomes" id="UP000198406">
    <property type="component" value="Unassembled WGS sequence"/>
</dbReference>
<dbReference type="OrthoDB" id="53230at2759"/>
<name>A0A1Z5K4S8_FISSO</name>
<accession>A0A1Z5K4S8</accession>
<evidence type="ECO:0000256" key="1">
    <source>
        <dbReference type="SAM" id="MobiDB-lite"/>
    </source>
</evidence>